<dbReference type="EMBL" id="CP019893">
    <property type="protein sequence ID" value="ARS89376.1"/>
    <property type="molecule type" value="Genomic_DNA"/>
</dbReference>
<keyword evidence="3" id="KW-1185">Reference proteome</keyword>
<dbReference type="GeneID" id="32893649"/>
<dbReference type="AlphaFoldDB" id="A0A2Z2HQF4"/>
<dbReference type="RefSeq" id="WP_086887754.1">
    <property type="nucleotide sequence ID" value="NZ_CP019893.1"/>
</dbReference>
<name>A0A2Z2HQF4_9EURY</name>
<protein>
    <submittedName>
        <fullName evidence="2">Uncharacterized protein</fullName>
    </submittedName>
</protein>
<dbReference type="Proteomes" id="UP000250088">
    <property type="component" value="Chromosome"/>
</dbReference>
<gene>
    <name evidence="2" type="ORF">B1756_06185</name>
</gene>
<feature type="region of interest" description="Disordered" evidence="1">
    <location>
        <begin position="1"/>
        <end position="39"/>
    </location>
</feature>
<reference evidence="3" key="1">
    <citation type="submission" date="2017-02" db="EMBL/GenBank/DDBJ databases">
        <title>Natronthermophilus aegyptiacus gen. nov.,sp. nov., an aerobic, extremely halophilic alkalithermophilic archaeon isolated from the athalassohaline Wadi An Natrun, Egypt.</title>
        <authorList>
            <person name="Zhao B."/>
        </authorList>
    </citation>
    <scope>NUCLEOTIDE SEQUENCE [LARGE SCALE GENOMIC DNA]</scope>
    <source>
        <strain evidence="3">JW/NM-HA 15</strain>
    </source>
</reference>
<sequence>MSNPPPPPTPPTPSIGPDATSPASSTPSSPPPSGPQAGRVLATTGQLTSALEDVGLSTDEATLESLLLAADRRGYLEWTALTRSGEYVWDLTDAPDRLADAIASALLEWLATRLGLDGGLERAD</sequence>
<accession>A0A2Z2HQF4</accession>
<evidence type="ECO:0000313" key="3">
    <source>
        <dbReference type="Proteomes" id="UP000250088"/>
    </source>
</evidence>
<organism evidence="2 3">
    <name type="scientific">Natrarchaeobaculum aegyptiacum</name>
    <dbReference type="NCBI Taxonomy" id="745377"/>
    <lineage>
        <taxon>Archaea</taxon>
        <taxon>Methanobacteriati</taxon>
        <taxon>Methanobacteriota</taxon>
        <taxon>Stenosarchaea group</taxon>
        <taxon>Halobacteria</taxon>
        <taxon>Halobacteriales</taxon>
        <taxon>Natrialbaceae</taxon>
        <taxon>Natrarchaeobaculum</taxon>
    </lineage>
</organism>
<feature type="compositionally biased region" description="Pro residues" evidence="1">
    <location>
        <begin position="1"/>
        <end position="14"/>
    </location>
</feature>
<dbReference type="OrthoDB" id="206185at2157"/>
<evidence type="ECO:0000256" key="1">
    <source>
        <dbReference type="SAM" id="MobiDB-lite"/>
    </source>
</evidence>
<evidence type="ECO:0000313" key="2">
    <source>
        <dbReference type="EMBL" id="ARS89376.1"/>
    </source>
</evidence>
<feature type="compositionally biased region" description="Low complexity" evidence="1">
    <location>
        <begin position="16"/>
        <end position="27"/>
    </location>
</feature>
<proteinExistence type="predicted"/>
<dbReference type="KEGG" id="naj:B1756_06185"/>